<dbReference type="Pfam" id="PF26314">
    <property type="entry name" value="MptA_B_family"/>
    <property type="match status" value="1"/>
</dbReference>
<evidence type="ECO:0000256" key="5">
    <source>
        <dbReference type="ARBA" id="ARBA00023136"/>
    </source>
</evidence>
<evidence type="ECO:0000313" key="9">
    <source>
        <dbReference type="Proteomes" id="UP000239907"/>
    </source>
</evidence>
<organism evidence="8 9">
    <name type="scientific">Rubritalea profundi</name>
    <dbReference type="NCBI Taxonomy" id="1658618"/>
    <lineage>
        <taxon>Bacteria</taxon>
        <taxon>Pseudomonadati</taxon>
        <taxon>Verrucomicrobiota</taxon>
        <taxon>Verrucomicrobiia</taxon>
        <taxon>Verrucomicrobiales</taxon>
        <taxon>Rubritaleaceae</taxon>
        <taxon>Rubritalea</taxon>
    </lineage>
</organism>
<feature type="transmembrane region" description="Helical" evidence="6">
    <location>
        <begin position="277"/>
        <end position="301"/>
    </location>
</feature>
<name>A0A2S7U5Y7_9BACT</name>
<evidence type="ECO:0000256" key="2">
    <source>
        <dbReference type="ARBA" id="ARBA00022475"/>
    </source>
</evidence>
<dbReference type="GO" id="GO:0016757">
    <property type="term" value="F:glycosyltransferase activity"/>
    <property type="evidence" value="ECO:0007669"/>
    <property type="project" value="UniProtKB-KW"/>
</dbReference>
<keyword evidence="6" id="KW-0812">Transmembrane</keyword>
<dbReference type="Pfam" id="PF00535">
    <property type="entry name" value="Glycos_transf_2"/>
    <property type="match status" value="1"/>
</dbReference>
<comment type="subcellular location">
    <subcellularLocation>
        <location evidence="1">Cell membrane</location>
    </subcellularLocation>
</comment>
<feature type="transmembrane region" description="Helical" evidence="6">
    <location>
        <begin position="255"/>
        <end position="271"/>
    </location>
</feature>
<dbReference type="OrthoDB" id="9806525at2"/>
<dbReference type="Gene3D" id="3.90.550.10">
    <property type="entry name" value="Spore Coat Polysaccharide Biosynthesis Protein SpsA, Chain A"/>
    <property type="match status" value="1"/>
</dbReference>
<gene>
    <name evidence="8" type="ORF">BSZ32_16085</name>
</gene>
<evidence type="ECO:0000256" key="3">
    <source>
        <dbReference type="ARBA" id="ARBA00022676"/>
    </source>
</evidence>
<feature type="transmembrane region" description="Helical" evidence="6">
    <location>
        <begin position="63"/>
        <end position="83"/>
    </location>
</feature>
<keyword evidence="4" id="KW-0808">Transferase</keyword>
<evidence type="ECO:0000256" key="1">
    <source>
        <dbReference type="ARBA" id="ARBA00004236"/>
    </source>
</evidence>
<feature type="transmembrane region" description="Helical" evidence="6">
    <location>
        <begin position="313"/>
        <end position="335"/>
    </location>
</feature>
<evidence type="ECO:0000256" key="4">
    <source>
        <dbReference type="ARBA" id="ARBA00022679"/>
    </source>
</evidence>
<dbReference type="PANTHER" id="PTHR43646">
    <property type="entry name" value="GLYCOSYLTRANSFERASE"/>
    <property type="match status" value="1"/>
</dbReference>
<sequence>MLQPRNIAWLSCILLLCLLACLYGQVTTSFDSAGSSRTMLTIGMGILGLASVLLFPKFTTTRATLLAILIPAIIVRVLVAQAAPSDDIHRYLWEGKLLAAGEDPYIALADNPIRQPYHDAHWELMNHRDQPTAYPPIAIFAFSLINKLGYSSTSYKLVFSLLDMILIACFLALLRQLGKPLKWAAFYSLSPIAFLAFSAEAHFDILMVLCLVAGILALNKKHYMLAGTALAFAIHFKLMVAVAIPFLLWRSPLKMWLAFGLAFVIPLIPFIDQVESMLAAVVHFGSIGSFNGPVYQVLQLLPTDISGVYNQRILVNGLTATFYTLVWFSIAYQFYRRRLTGLSAAVSALTALVLLSPIIHFWYLAWLLPFAALSPRASWLSLSVSFGLYFLVWQQLELNGYWAMPVYARWLFWLPFIALSLWEVLGRKRILNTSVRKLTTKELTDISIVIPTKNSGKGLLDALKSIQQQSHSASEIIIVDAQSTDDSLTAASGCRIIQSPAGRGLQIKTGVESANSDWVIILHADAQLPHNALQLLSKNIAANPAMVGGCLGQRFDSSGAGLLLIEVLNEFRAFFGRTSFGDQAQFLHRPTALKYSCLTDQPLMEDVELSDRLRPLGDVCYLGNEVTVSAEKWSKHPFWQRFRLIVRYFFLYRLMLWKPREQRKLLAEKLVTEYYPPTNS</sequence>
<dbReference type="SUPFAM" id="SSF53448">
    <property type="entry name" value="Nucleotide-diphospho-sugar transferases"/>
    <property type="match status" value="1"/>
</dbReference>
<feature type="transmembrane region" description="Helical" evidence="6">
    <location>
        <begin position="157"/>
        <end position="174"/>
    </location>
</feature>
<feature type="transmembrane region" description="Helical" evidence="6">
    <location>
        <begin position="341"/>
        <end position="365"/>
    </location>
</feature>
<evidence type="ECO:0000313" key="8">
    <source>
        <dbReference type="EMBL" id="PQJ29851.1"/>
    </source>
</evidence>
<dbReference type="InterPro" id="IPR001173">
    <property type="entry name" value="Glyco_trans_2-like"/>
</dbReference>
<comment type="caution">
    <text evidence="8">The sequence shown here is derived from an EMBL/GenBank/DDBJ whole genome shotgun (WGS) entry which is preliminary data.</text>
</comment>
<keyword evidence="6" id="KW-1133">Transmembrane helix</keyword>
<proteinExistence type="predicted"/>
<feature type="transmembrane region" description="Helical" evidence="6">
    <location>
        <begin position="40"/>
        <end position="56"/>
    </location>
</feature>
<feature type="transmembrane region" description="Helical" evidence="6">
    <location>
        <begin position="186"/>
        <end position="217"/>
    </location>
</feature>
<dbReference type="EMBL" id="MQWA01000001">
    <property type="protein sequence ID" value="PQJ29851.1"/>
    <property type="molecule type" value="Genomic_DNA"/>
</dbReference>
<accession>A0A2S7U5Y7</accession>
<dbReference type="PANTHER" id="PTHR43646:SF2">
    <property type="entry name" value="GLYCOSYLTRANSFERASE 2-LIKE DOMAIN-CONTAINING PROTEIN"/>
    <property type="match status" value="1"/>
</dbReference>
<evidence type="ECO:0000259" key="7">
    <source>
        <dbReference type="Pfam" id="PF00535"/>
    </source>
</evidence>
<feature type="transmembrane region" description="Helical" evidence="6">
    <location>
        <begin position="408"/>
        <end position="426"/>
    </location>
</feature>
<feature type="transmembrane region" description="Helical" evidence="6">
    <location>
        <begin position="223"/>
        <end position="248"/>
    </location>
</feature>
<feature type="domain" description="Glycosyltransferase 2-like" evidence="7">
    <location>
        <begin position="447"/>
        <end position="566"/>
    </location>
</feature>
<keyword evidence="2" id="KW-1003">Cell membrane</keyword>
<feature type="transmembrane region" description="Helical" evidence="6">
    <location>
        <begin position="377"/>
        <end position="396"/>
    </location>
</feature>
<protein>
    <recommendedName>
        <fullName evidence="7">Glycosyltransferase 2-like domain-containing protein</fullName>
    </recommendedName>
</protein>
<keyword evidence="3" id="KW-0328">Glycosyltransferase</keyword>
<dbReference type="InterPro" id="IPR029044">
    <property type="entry name" value="Nucleotide-diphossugar_trans"/>
</dbReference>
<dbReference type="AlphaFoldDB" id="A0A2S7U5Y7"/>
<evidence type="ECO:0000256" key="6">
    <source>
        <dbReference type="SAM" id="Phobius"/>
    </source>
</evidence>
<dbReference type="GO" id="GO:0005886">
    <property type="term" value="C:plasma membrane"/>
    <property type="evidence" value="ECO:0007669"/>
    <property type="project" value="UniProtKB-SubCell"/>
</dbReference>
<dbReference type="Proteomes" id="UP000239907">
    <property type="component" value="Unassembled WGS sequence"/>
</dbReference>
<keyword evidence="9" id="KW-1185">Reference proteome</keyword>
<reference evidence="8 9" key="1">
    <citation type="submission" date="2016-12" db="EMBL/GenBank/DDBJ databases">
        <title>Study of bacterial adaptation to deep sea.</title>
        <authorList>
            <person name="Song J."/>
            <person name="Yoshizawa S."/>
            <person name="Kogure K."/>
        </authorList>
    </citation>
    <scope>NUCLEOTIDE SEQUENCE [LARGE SCALE GENOMIC DNA]</scope>
    <source>
        <strain evidence="8 9">SAORIC-165</strain>
    </source>
</reference>
<dbReference type="RefSeq" id="WP_105044364.1">
    <property type="nucleotide sequence ID" value="NZ_MQWA01000001.1"/>
</dbReference>
<keyword evidence="5 6" id="KW-0472">Membrane</keyword>